<dbReference type="Pfam" id="PF06764">
    <property type="entry name" value="DUF1223"/>
    <property type="match status" value="1"/>
</dbReference>
<evidence type="ECO:0000313" key="3">
    <source>
        <dbReference type="Proteomes" id="UP000487350"/>
    </source>
</evidence>
<accession>A0A844BEB8</accession>
<feature type="signal peptide" evidence="1">
    <location>
        <begin position="1"/>
        <end position="23"/>
    </location>
</feature>
<dbReference type="InterPro" id="IPR010634">
    <property type="entry name" value="DUF1223"/>
</dbReference>
<dbReference type="Proteomes" id="UP000487350">
    <property type="component" value="Unassembled WGS sequence"/>
</dbReference>
<feature type="chain" id="PRO_5032979426" evidence="1">
    <location>
        <begin position="24"/>
        <end position="243"/>
    </location>
</feature>
<sequence>MPHPVTSFLTFACVALGAGSALAAAPVCKAESAAALTPVIELYTSEGCSSCPPADRWLSTLKAVAGNGKAVVQAFHVGYWDYIGWVDRFATPAHTTRQRQVASQSGLSGVYTPQLIRNGRDSRDFANATRAGDAAKAQIQLLRNGDDSFEAVVTPAQDVGSWAAYWTVTENGHSSKVKAGENAGELLQHDFVVRQYVPLGEYKGASKVTLRTIAPNPAHPRQVNLVVFDPKTGKPLQALSLGC</sequence>
<dbReference type="RefSeq" id="WP_153587068.1">
    <property type="nucleotide sequence ID" value="NZ_WJBU01000033.1"/>
</dbReference>
<dbReference type="SUPFAM" id="SSF52833">
    <property type="entry name" value="Thioredoxin-like"/>
    <property type="match status" value="1"/>
</dbReference>
<evidence type="ECO:0000256" key="1">
    <source>
        <dbReference type="SAM" id="SignalP"/>
    </source>
</evidence>
<organism evidence="2 3">
    <name type="scientific">Caenimonas koreensis DSM 17982</name>
    <dbReference type="NCBI Taxonomy" id="1121255"/>
    <lineage>
        <taxon>Bacteria</taxon>
        <taxon>Pseudomonadati</taxon>
        <taxon>Pseudomonadota</taxon>
        <taxon>Betaproteobacteria</taxon>
        <taxon>Burkholderiales</taxon>
        <taxon>Comamonadaceae</taxon>
        <taxon>Caenimonas</taxon>
    </lineage>
</organism>
<name>A0A844BEB8_9BURK</name>
<protein>
    <submittedName>
        <fullName evidence="2">DUF1223 domain-containing protein</fullName>
    </submittedName>
</protein>
<proteinExistence type="predicted"/>
<dbReference type="PANTHER" id="PTHR36057">
    <property type="match status" value="1"/>
</dbReference>
<dbReference type="InterPro" id="IPR036249">
    <property type="entry name" value="Thioredoxin-like_sf"/>
</dbReference>
<keyword evidence="3" id="KW-1185">Reference proteome</keyword>
<reference evidence="2 3" key="1">
    <citation type="submission" date="2019-11" db="EMBL/GenBank/DDBJ databases">
        <title>Caenimonas koreensis gen. nov., sp. nov., isolated from activated sludge.</title>
        <authorList>
            <person name="Seung H.R."/>
        </authorList>
    </citation>
    <scope>NUCLEOTIDE SEQUENCE [LARGE SCALE GENOMIC DNA]</scope>
    <source>
        <strain evidence="2 3">EMB320</strain>
    </source>
</reference>
<comment type="caution">
    <text evidence="2">The sequence shown here is derived from an EMBL/GenBank/DDBJ whole genome shotgun (WGS) entry which is preliminary data.</text>
</comment>
<dbReference type="OrthoDB" id="9808254at2"/>
<dbReference type="PANTHER" id="PTHR36057:SF1">
    <property type="entry name" value="LIPOPROTEIN LIPID ATTACHMENT SITE-LIKE PROTEIN, PUTATIVE (DUF1223)-RELATED"/>
    <property type="match status" value="1"/>
</dbReference>
<dbReference type="AlphaFoldDB" id="A0A844BEB8"/>
<gene>
    <name evidence="2" type="ORF">GHT07_21115</name>
</gene>
<keyword evidence="1" id="KW-0732">Signal</keyword>
<evidence type="ECO:0000313" key="2">
    <source>
        <dbReference type="EMBL" id="MRD49777.1"/>
    </source>
</evidence>
<dbReference type="EMBL" id="WJBU01000033">
    <property type="protein sequence ID" value="MRD49777.1"/>
    <property type="molecule type" value="Genomic_DNA"/>
</dbReference>